<evidence type="ECO:0000313" key="2">
    <source>
        <dbReference type="EMBL" id="KAF2249853.1"/>
    </source>
</evidence>
<reference evidence="2" key="1">
    <citation type="journal article" date="2020" name="Stud. Mycol.">
        <title>101 Dothideomycetes genomes: a test case for predicting lifestyles and emergence of pathogens.</title>
        <authorList>
            <person name="Haridas S."/>
            <person name="Albert R."/>
            <person name="Binder M."/>
            <person name="Bloem J."/>
            <person name="Labutti K."/>
            <person name="Salamov A."/>
            <person name="Andreopoulos B."/>
            <person name="Baker S."/>
            <person name="Barry K."/>
            <person name="Bills G."/>
            <person name="Bluhm B."/>
            <person name="Cannon C."/>
            <person name="Castanera R."/>
            <person name="Culley D."/>
            <person name="Daum C."/>
            <person name="Ezra D."/>
            <person name="Gonzalez J."/>
            <person name="Henrissat B."/>
            <person name="Kuo A."/>
            <person name="Liang C."/>
            <person name="Lipzen A."/>
            <person name="Lutzoni F."/>
            <person name="Magnuson J."/>
            <person name="Mondo S."/>
            <person name="Nolan M."/>
            <person name="Ohm R."/>
            <person name="Pangilinan J."/>
            <person name="Park H.-J."/>
            <person name="Ramirez L."/>
            <person name="Alfaro M."/>
            <person name="Sun H."/>
            <person name="Tritt A."/>
            <person name="Yoshinaga Y."/>
            <person name="Zwiers L.-H."/>
            <person name="Turgeon B."/>
            <person name="Goodwin S."/>
            <person name="Spatafora J."/>
            <person name="Crous P."/>
            <person name="Grigoriev I."/>
        </authorList>
    </citation>
    <scope>NUCLEOTIDE SEQUENCE</scope>
    <source>
        <strain evidence="2">CBS 122368</strain>
    </source>
</reference>
<dbReference type="EMBL" id="ML987194">
    <property type="protein sequence ID" value="KAF2249853.1"/>
    <property type="molecule type" value="Genomic_DNA"/>
</dbReference>
<protein>
    <submittedName>
        <fullName evidence="2">Uncharacterized protein</fullName>
    </submittedName>
</protein>
<dbReference type="RefSeq" id="XP_033684857.1">
    <property type="nucleotide sequence ID" value="XM_033835498.1"/>
</dbReference>
<feature type="compositionally biased region" description="Basic and acidic residues" evidence="1">
    <location>
        <begin position="125"/>
        <end position="136"/>
    </location>
</feature>
<evidence type="ECO:0000256" key="1">
    <source>
        <dbReference type="SAM" id="MobiDB-lite"/>
    </source>
</evidence>
<dbReference type="AlphaFoldDB" id="A0A6A6IK14"/>
<feature type="region of interest" description="Disordered" evidence="1">
    <location>
        <begin position="113"/>
        <end position="237"/>
    </location>
</feature>
<organism evidence="2 3">
    <name type="scientific">Trematosphaeria pertusa</name>
    <dbReference type="NCBI Taxonomy" id="390896"/>
    <lineage>
        <taxon>Eukaryota</taxon>
        <taxon>Fungi</taxon>
        <taxon>Dikarya</taxon>
        <taxon>Ascomycota</taxon>
        <taxon>Pezizomycotina</taxon>
        <taxon>Dothideomycetes</taxon>
        <taxon>Pleosporomycetidae</taxon>
        <taxon>Pleosporales</taxon>
        <taxon>Massarineae</taxon>
        <taxon>Trematosphaeriaceae</taxon>
        <taxon>Trematosphaeria</taxon>
    </lineage>
</organism>
<sequence>MFPFGPCVYSTPVPSIFAGFIGPTELANIMLDFCLFFTNRIEGPYRSSAEMKVHALSVFYEWLPSCPSPGLPDLSEYNISTFAVQAQFIHDAIEVLQDEGRLQLQSTIKIEGDEDGQVTSCEASSDAHPDPDRARPTVEQIRPRTSFRKHDIGPSNIAEPSLPREPFGPSKERAVQSNISRVGGVSRTAQVGERRTRVSGFHGRDLTSDSSSDIRGDEGHRLHARSSSVDPVGMPKGRAVQTNTEGLRTMDSHSRPADAPFLNVPRLFERADLDVPKAFAAARKLKYPRMMGIPYISDRSKSVMYAWLGQSQGSKDVPIFDRQNAFRYDMGKDGVVMQAFMRYLEQAGLNEVDSYVLSNVLKDNSIATANAVNLVKVGVAVEFSSHAGFYNQAKPFLDQCHASFSSEHRCGQCHEEWIFVSAHKVDRDQLHLKKHSASGLRVERVRCHNLGCNYIMDKQWPDWKNHFKGNDFLPDEGYIGEDAVGWTSDEHTLLHGLTDPDACRLLLEYSISPSDVGLNSDRNMPNVGERDLRRSLRRNGSMQPGYEDTFAILFS</sequence>
<evidence type="ECO:0000313" key="3">
    <source>
        <dbReference type="Proteomes" id="UP000800094"/>
    </source>
</evidence>
<feature type="compositionally biased region" description="Basic and acidic residues" evidence="1">
    <location>
        <begin position="192"/>
        <end position="221"/>
    </location>
</feature>
<keyword evidence="3" id="KW-1185">Reference proteome</keyword>
<dbReference type="OrthoDB" id="10491953at2759"/>
<dbReference type="GeneID" id="54588828"/>
<accession>A0A6A6IK14</accession>
<name>A0A6A6IK14_9PLEO</name>
<proteinExistence type="predicted"/>
<dbReference type="Proteomes" id="UP000800094">
    <property type="component" value="Unassembled WGS sequence"/>
</dbReference>
<gene>
    <name evidence="2" type="ORF">BU26DRAFT_604160</name>
</gene>